<evidence type="ECO:0000256" key="8">
    <source>
        <dbReference type="ARBA" id="ARBA00022989"/>
    </source>
</evidence>
<dbReference type="PANTHER" id="PTHR30614:SF0">
    <property type="entry name" value="L-CYSTINE TRANSPORT SYSTEM PERMEASE PROTEIN TCYL"/>
    <property type="match status" value="1"/>
</dbReference>
<proteinExistence type="inferred from homology"/>
<keyword evidence="8 10" id="KW-1133">Transmembrane helix</keyword>
<evidence type="ECO:0000256" key="4">
    <source>
        <dbReference type="ARBA" id="ARBA00022475"/>
    </source>
</evidence>
<dbReference type="InterPro" id="IPR043429">
    <property type="entry name" value="ArtM/GltK/GlnP/TcyL/YhdX-like"/>
</dbReference>
<feature type="domain" description="ABC transmembrane type-1" evidence="11">
    <location>
        <begin position="281"/>
        <end position="472"/>
    </location>
</feature>
<dbReference type="Gene3D" id="1.10.3720.10">
    <property type="entry name" value="MetI-like"/>
    <property type="match status" value="1"/>
</dbReference>
<dbReference type="InterPro" id="IPR018313">
    <property type="entry name" value="SBP_3_CS"/>
</dbReference>
<evidence type="ECO:0000256" key="9">
    <source>
        <dbReference type="ARBA" id="ARBA00023136"/>
    </source>
</evidence>
<keyword evidence="4" id="KW-1003">Cell membrane</keyword>
<dbReference type="SMART" id="SM00062">
    <property type="entry name" value="PBPb"/>
    <property type="match status" value="1"/>
</dbReference>
<comment type="similarity">
    <text evidence="10">Belongs to the binding-protein-dependent transport system permease family.</text>
</comment>
<dbReference type="InterPro" id="IPR001320">
    <property type="entry name" value="Iontro_rcpt_C"/>
</dbReference>
<dbReference type="Gene3D" id="3.40.190.10">
    <property type="entry name" value="Periplasmic binding protein-like II"/>
    <property type="match status" value="2"/>
</dbReference>
<dbReference type="InterPro" id="IPR035906">
    <property type="entry name" value="MetI-like_sf"/>
</dbReference>
<dbReference type="CDD" id="cd13709">
    <property type="entry name" value="PBP2_YxeM"/>
    <property type="match status" value="1"/>
</dbReference>
<dbReference type="GO" id="GO:0015184">
    <property type="term" value="F:L-cystine transmembrane transporter activity"/>
    <property type="evidence" value="ECO:0007669"/>
    <property type="project" value="TreeGrafter"/>
</dbReference>
<dbReference type="EMBL" id="JAMRYU010000012">
    <property type="protein sequence ID" value="MDC4240998.1"/>
    <property type="molecule type" value="Genomic_DNA"/>
</dbReference>
<dbReference type="NCBIfam" id="TIGR01726">
    <property type="entry name" value="HEQRo_perm_3TM"/>
    <property type="match status" value="1"/>
</dbReference>
<feature type="transmembrane region" description="Helical" evidence="10">
    <location>
        <begin position="451"/>
        <end position="471"/>
    </location>
</feature>
<dbReference type="GO" id="GO:0043190">
    <property type="term" value="C:ATP-binding cassette (ABC) transporter complex"/>
    <property type="evidence" value="ECO:0007669"/>
    <property type="project" value="InterPro"/>
</dbReference>
<dbReference type="SMART" id="SM00079">
    <property type="entry name" value="PBPe"/>
    <property type="match status" value="1"/>
</dbReference>
<keyword evidence="7" id="KW-0029">Amino-acid transport</keyword>
<feature type="transmembrane region" description="Helical" evidence="10">
    <location>
        <begin position="317"/>
        <end position="338"/>
    </location>
</feature>
<evidence type="ECO:0000259" key="11">
    <source>
        <dbReference type="PROSITE" id="PS50928"/>
    </source>
</evidence>
<dbReference type="Pfam" id="PF00528">
    <property type="entry name" value="BPD_transp_1"/>
    <property type="match status" value="1"/>
</dbReference>
<dbReference type="PANTHER" id="PTHR30614">
    <property type="entry name" value="MEMBRANE COMPONENT OF AMINO ACID ABC TRANSPORTER"/>
    <property type="match status" value="1"/>
</dbReference>
<dbReference type="PROSITE" id="PS01039">
    <property type="entry name" value="SBP_BACTERIAL_3"/>
    <property type="match status" value="1"/>
</dbReference>
<evidence type="ECO:0000256" key="1">
    <source>
        <dbReference type="ARBA" id="ARBA00004651"/>
    </source>
</evidence>
<evidence type="ECO:0000256" key="2">
    <source>
        <dbReference type="ARBA" id="ARBA00010333"/>
    </source>
</evidence>
<dbReference type="SUPFAM" id="SSF161098">
    <property type="entry name" value="MetI-like"/>
    <property type="match status" value="1"/>
</dbReference>
<dbReference type="CDD" id="cd06261">
    <property type="entry name" value="TM_PBP2"/>
    <property type="match status" value="1"/>
</dbReference>
<evidence type="ECO:0000256" key="10">
    <source>
        <dbReference type="RuleBase" id="RU363032"/>
    </source>
</evidence>
<evidence type="ECO:0000256" key="3">
    <source>
        <dbReference type="ARBA" id="ARBA00022448"/>
    </source>
</evidence>
<feature type="transmembrane region" description="Helical" evidence="10">
    <location>
        <begin position="350"/>
        <end position="369"/>
    </location>
</feature>
<dbReference type="Pfam" id="PF00497">
    <property type="entry name" value="SBP_bac_3"/>
    <property type="match status" value="1"/>
</dbReference>
<dbReference type="InterPro" id="IPR010065">
    <property type="entry name" value="AA_ABC_transptr_permease_3TM"/>
</dbReference>
<accession>A0A9X4B368</accession>
<dbReference type="InterPro" id="IPR000515">
    <property type="entry name" value="MetI-like"/>
</dbReference>
<keyword evidence="3 10" id="KW-0813">Transport</keyword>
<organism evidence="12 13">
    <name type="scientific">Clostridium tertium</name>
    <dbReference type="NCBI Taxonomy" id="1559"/>
    <lineage>
        <taxon>Bacteria</taxon>
        <taxon>Bacillati</taxon>
        <taxon>Bacillota</taxon>
        <taxon>Clostridia</taxon>
        <taxon>Eubacteriales</taxon>
        <taxon>Clostridiaceae</taxon>
        <taxon>Clostridium</taxon>
    </lineage>
</organism>
<dbReference type="PROSITE" id="PS51257">
    <property type="entry name" value="PROKAR_LIPOPROTEIN"/>
    <property type="match status" value="1"/>
</dbReference>
<comment type="subcellular location">
    <subcellularLocation>
        <location evidence="1 10">Cell membrane</location>
        <topology evidence="1 10">Multi-pass membrane protein</topology>
    </subcellularLocation>
</comment>
<dbReference type="PROSITE" id="PS50928">
    <property type="entry name" value="ABC_TM1"/>
    <property type="match status" value="1"/>
</dbReference>
<sequence>MKIRVKRKVSLFISVLLSILVIVGCTNNKEALNSEKRLVVAMSGTYYPFTFLNGDKIEGFDVDVWREIGNRLGYNIEFTTASFSGLFGLLDTNKANTISNQITITEERKEKYLFSDPYVYSGAQIIVQEGNTKSINSFEDLKGKKVGVDLGSNYEQIIRDKDVNNEVSVVTYQNTDAAFTDLLLGRIDGVVIDKISAIVTINEKNLELELVGEPIEPVENAFPFIKGSENETLVAEVNKALNDMKEDGTFAEISNKWLKTDVTGSNTNYIKSLFISIISGLKTTLSLSIISMIIALVIGVIIALIRINNIKILKQLVEVYISFLRGTPLLVQLFLLYFGLPQIIPQLKGITAYTAAVIGLALNASAYIAESLRGAFDAIDKGQMEAALSVGMTKMQGMKRIVMPQMFRVAVPSLGNVFVDNIKGSSLAFTLGVTEALARAQMSAAASYRFFESYIAVAIVYWATISVYNVIQKSIENKLSVY</sequence>
<evidence type="ECO:0000256" key="5">
    <source>
        <dbReference type="ARBA" id="ARBA00022692"/>
    </source>
</evidence>
<protein>
    <submittedName>
        <fullName evidence="12">ABC transporter permease subunit</fullName>
    </submittedName>
</protein>
<dbReference type="InterPro" id="IPR001638">
    <property type="entry name" value="Solute-binding_3/MltF_N"/>
</dbReference>
<dbReference type="GO" id="GO:0015276">
    <property type="term" value="F:ligand-gated monoatomic ion channel activity"/>
    <property type="evidence" value="ECO:0007669"/>
    <property type="project" value="InterPro"/>
</dbReference>
<gene>
    <name evidence="12" type="ORF">NE398_12600</name>
</gene>
<evidence type="ECO:0000313" key="13">
    <source>
        <dbReference type="Proteomes" id="UP001141183"/>
    </source>
</evidence>
<keyword evidence="6" id="KW-0732">Signal</keyword>
<keyword evidence="9 10" id="KW-0472">Membrane</keyword>
<evidence type="ECO:0000256" key="7">
    <source>
        <dbReference type="ARBA" id="ARBA00022970"/>
    </source>
</evidence>
<dbReference type="AlphaFoldDB" id="A0A9X4B368"/>
<dbReference type="RefSeq" id="WP_272470423.1">
    <property type="nucleotide sequence ID" value="NZ_JAMRYU010000012.1"/>
</dbReference>
<name>A0A9X4B368_9CLOT</name>
<keyword evidence="5 10" id="KW-0812">Transmembrane</keyword>
<comment type="similarity">
    <text evidence="2">Belongs to the bacterial solute-binding protein 3 family.</text>
</comment>
<evidence type="ECO:0000313" key="12">
    <source>
        <dbReference type="EMBL" id="MDC4240998.1"/>
    </source>
</evidence>
<dbReference type="SUPFAM" id="SSF53850">
    <property type="entry name" value="Periplasmic binding protein-like II"/>
    <property type="match status" value="1"/>
</dbReference>
<reference evidence="12" key="1">
    <citation type="submission" date="2022-05" db="EMBL/GenBank/DDBJ databases">
        <title>Draft genome sequence of Clostridium tertium strain CP3 isolated from Peru.</title>
        <authorList>
            <person name="Hurtado R."/>
            <person name="Lima L."/>
            <person name="Sousa T."/>
            <person name="Jaiswal A.K."/>
            <person name="Tiwari S."/>
            <person name="Maturrano L."/>
            <person name="Brenig B."/>
            <person name="Azevedo V."/>
        </authorList>
    </citation>
    <scope>NUCLEOTIDE SEQUENCE</scope>
    <source>
        <strain evidence="12">CP3</strain>
    </source>
</reference>
<evidence type="ECO:0000256" key="6">
    <source>
        <dbReference type="ARBA" id="ARBA00022729"/>
    </source>
</evidence>
<feature type="transmembrane region" description="Helical" evidence="10">
    <location>
        <begin position="285"/>
        <end position="305"/>
    </location>
</feature>
<keyword evidence="13" id="KW-1185">Reference proteome</keyword>
<dbReference type="Proteomes" id="UP001141183">
    <property type="component" value="Unassembled WGS sequence"/>
</dbReference>
<comment type="caution">
    <text evidence="12">The sequence shown here is derived from an EMBL/GenBank/DDBJ whole genome shotgun (WGS) entry which is preliminary data.</text>
</comment>